<gene>
    <name evidence="8" type="primary">msrA2</name>
    <name evidence="5 7" type="synonym">msrA</name>
    <name evidence="7" type="ORF">C7K38_03360</name>
    <name evidence="8" type="ORF">GCM10025885_19710</name>
</gene>
<evidence type="ECO:0000313" key="8">
    <source>
        <dbReference type="EMBL" id="GMA72922.1"/>
    </source>
</evidence>
<dbReference type="EMBL" id="BSUW01000001">
    <property type="protein sequence ID" value="GMA72922.1"/>
    <property type="molecule type" value="Genomic_DNA"/>
</dbReference>
<dbReference type="Proteomes" id="UP000268310">
    <property type="component" value="Chromosome"/>
</dbReference>
<evidence type="ECO:0000313" key="9">
    <source>
        <dbReference type="Proteomes" id="UP000268310"/>
    </source>
</evidence>
<evidence type="ECO:0000313" key="10">
    <source>
        <dbReference type="Proteomes" id="UP001157039"/>
    </source>
</evidence>
<keyword evidence="2 5" id="KW-0560">Oxidoreductase</keyword>
<dbReference type="GO" id="GO:0030153">
    <property type="term" value="P:bacteriocin immunity"/>
    <property type="evidence" value="ECO:0007669"/>
    <property type="project" value="InterPro"/>
</dbReference>
<dbReference type="EC" id="1.8.4.11" evidence="5"/>
<dbReference type="SUPFAM" id="SSF55068">
    <property type="entry name" value="Peptide methionine sulfoxide reductase"/>
    <property type="match status" value="1"/>
</dbReference>
<proteinExistence type="inferred from homology"/>
<evidence type="ECO:0000256" key="5">
    <source>
        <dbReference type="HAMAP-Rule" id="MF_01401"/>
    </source>
</evidence>
<evidence type="ECO:0000313" key="7">
    <source>
        <dbReference type="EMBL" id="AYW47494.1"/>
    </source>
</evidence>
<dbReference type="GO" id="GO:0008113">
    <property type="term" value="F:peptide-methionine (S)-S-oxide reductase activity"/>
    <property type="evidence" value="ECO:0007669"/>
    <property type="project" value="UniProtKB-UniRule"/>
</dbReference>
<evidence type="ECO:0000256" key="1">
    <source>
        <dbReference type="ARBA" id="ARBA00005591"/>
    </source>
</evidence>
<dbReference type="HAMAP" id="MF_01401">
    <property type="entry name" value="MsrA"/>
    <property type="match status" value="1"/>
</dbReference>
<comment type="function">
    <text evidence="5">Has an important function as a repair enzyme for proteins that have been inactivated by oxidation. Catalyzes the reversible oxidation-reduction of methionine sulfoxide in proteins to methionine.</text>
</comment>
<dbReference type="PANTHER" id="PTHR43774:SF1">
    <property type="entry name" value="PEPTIDE METHIONINE SULFOXIDE REDUCTASE MSRA 2"/>
    <property type="match status" value="1"/>
</dbReference>
<dbReference type="Gene3D" id="3.30.1060.10">
    <property type="entry name" value="Peptide methionine sulphoxide reductase MsrA"/>
    <property type="match status" value="1"/>
</dbReference>
<evidence type="ECO:0000259" key="6">
    <source>
        <dbReference type="Pfam" id="PF01625"/>
    </source>
</evidence>
<protein>
    <recommendedName>
        <fullName evidence="5">Peptide methionine sulfoxide reductase MsrA</fullName>
        <shortName evidence="5">Protein-methionine-S-oxide reductase</shortName>
        <ecNumber evidence="5">1.8.4.11</ecNumber>
    </recommendedName>
    <alternativeName>
        <fullName evidence="5">Peptide-methionine (S)-S-oxide reductase</fullName>
        <shortName evidence="5">Peptide Met(O) reductase</shortName>
    </alternativeName>
</protein>
<dbReference type="EMBL" id="CP027783">
    <property type="protein sequence ID" value="AYW47494.1"/>
    <property type="molecule type" value="Genomic_DNA"/>
</dbReference>
<keyword evidence="9" id="KW-1185">Reference proteome</keyword>
<comment type="similarity">
    <text evidence="1 5">Belongs to the MsrA Met sulfoxide reductase family.</text>
</comment>
<dbReference type="AlphaFoldDB" id="A0AA37XLC4"/>
<dbReference type="NCBIfam" id="TIGR00401">
    <property type="entry name" value="msrA"/>
    <property type="match status" value="1"/>
</dbReference>
<comment type="catalytic activity">
    <reaction evidence="3 5">
        <text>L-methionyl-[protein] + [thioredoxin]-disulfide + H2O = L-methionyl-(S)-S-oxide-[protein] + [thioredoxin]-dithiol</text>
        <dbReference type="Rhea" id="RHEA:14217"/>
        <dbReference type="Rhea" id="RHEA-COMP:10698"/>
        <dbReference type="Rhea" id="RHEA-COMP:10700"/>
        <dbReference type="Rhea" id="RHEA-COMP:12313"/>
        <dbReference type="Rhea" id="RHEA-COMP:12315"/>
        <dbReference type="ChEBI" id="CHEBI:15377"/>
        <dbReference type="ChEBI" id="CHEBI:16044"/>
        <dbReference type="ChEBI" id="CHEBI:29950"/>
        <dbReference type="ChEBI" id="CHEBI:44120"/>
        <dbReference type="ChEBI" id="CHEBI:50058"/>
        <dbReference type="EC" id="1.8.4.11"/>
    </reaction>
</comment>
<evidence type="ECO:0000256" key="4">
    <source>
        <dbReference type="ARBA" id="ARBA00048782"/>
    </source>
</evidence>
<feature type="active site" evidence="5">
    <location>
        <position position="105"/>
    </location>
</feature>
<sequence length="278" mass="33033">MELTKEEALRELYNLILNADTRDFERSVLTSTKDALETNENFKAQIASLEEKLRPLAVRDNLTGDVADFYLKIVGEPVEEERFDFSKHTIEDYKHQDYAVFGGGCFWCMVEPFETKYGIDSVLSGFTGGHIKYPSYDQVLSGTTGHVEAVEIIFDTRIISYKELVDLYWQLIDPTDDKGQFQDRGYQYRPIIFVRNKQQRQIAEESKQKVISSGRYKQPIITEIQPTSTFWPVENHYQQFYKKNPKRYKRIKRYRQRFLLYQRLKGDIRMRWRNKDKL</sequence>
<organism evidence="8 10">
    <name type="scientific">Tetragenococcus osmophilus</name>
    <dbReference type="NCBI Taxonomy" id="526944"/>
    <lineage>
        <taxon>Bacteria</taxon>
        <taxon>Bacillati</taxon>
        <taxon>Bacillota</taxon>
        <taxon>Bacilli</taxon>
        <taxon>Lactobacillales</taxon>
        <taxon>Enterococcaceae</taxon>
        <taxon>Tetragenococcus</taxon>
    </lineage>
</organism>
<dbReference type="KEGG" id="too:C7K38_03360"/>
<dbReference type="PANTHER" id="PTHR43774">
    <property type="entry name" value="PEPTIDE METHIONINE SULFOXIDE REDUCTASE"/>
    <property type="match status" value="1"/>
</dbReference>
<reference evidence="8" key="4">
    <citation type="submission" date="2023-02" db="EMBL/GenBank/DDBJ databases">
        <authorList>
            <person name="Sun Q."/>
            <person name="Mori K."/>
        </authorList>
    </citation>
    <scope>NUCLEOTIDE SEQUENCE</scope>
    <source>
        <strain evidence="8">NBRC 114545</strain>
    </source>
</reference>
<reference evidence="7 9" key="1">
    <citation type="journal article" date="2012" name="Int. J. Syst. Evol. Microbiol.">
        <title>Characterization of Tetragenococcus strains from sugar thick juice reveals a novel species, Tetragenococcus osmophilus sp. nov., and divides Tetragenococcus halophilus into two subspecies, T. halophilus subsp. halophilus subsp. nov. and T. halophilus subsp. flandriensis subsp. nov.</title>
        <authorList>
            <person name="Juste A."/>
            <person name="Van Trappen S."/>
            <person name="Verreth C."/>
            <person name="Cleenwerck I."/>
            <person name="De Vos P."/>
            <person name="Lievens B."/>
            <person name="Willems K.A."/>
        </authorList>
    </citation>
    <scope>NUCLEOTIDE SEQUENCE [LARGE SCALE GENOMIC DNA]</scope>
    <source>
        <strain evidence="7 9">JCM 31126</strain>
    </source>
</reference>
<dbReference type="InterPro" id="IPR036509">
    <property type="entry name" value="Met_Sox_Rdtase_MsrA_sf"/>
</dbReference>
<dbReference type="RefSeq" id="WP_123934659.1">
    <property type="nucleotide sequence ID" value="NZ_BSUW01000001.1"/>
</dbReference>
<feature type="domain" description="Peptide methionine sulphoxide reductase MsrA" evidence="6">
    <location>
        <begin position="99"/>
        <end position="249"/>
    </location>
</feature>
<reference evidence="8 10" key="2">
    <citation type="journal article" date="2014" name="Int. J. Syst. Evol. Microbiol.">
        <title>Complete genome sequence of Corynebacterium casei LMG S-19264T (=DSM 44701T), isolated from a smear-ripened cheese.</title>
        <authorList>
            <consortium name="US DOE Joint Genome Institute (JGI-PGF)"/>
            <person name="Walter F."/>
            <person name="Albersmeier A."/>
            <person name="Kalinowski J."/>
            <person name="Ruckert C."/>
        </authorList>
    </citation>
    <scope>NUCLEOTIDE SEQUENCE [LARGE SCALE GENOMIC DNA]</scope>
    <source>
        <strain evidence="8 10">NBRC 114545</strain>
    </source>
</reference>
<dbReference type="Pfam" id="PF08951">
    <property type="entry name" value="EntA_Immun"/>
    <property type="match status" value="1"/>
</dbReference>
<dbReference type="CDD" id="cd21059">
    <property type="entry name" value="LciA-like"/>
    <property type="match status" value="1"/>
</dbReference>
<accession>A0AA37XLC4</accession>
<evidence type="ECO:0000256" key="3">
    <source>
        <dbReference type="ARBA" id="ARBA00047806"/>
    </source>
</evidence>
<evidence type="ECO:0000256" key="2">
    <source>
        <dbReference type="ARBA" id="ARBA00023002"/>
    </source>
</evidence>
<name>A0AA37XLC4_9ENTE</name>
<dbReference type="Pfam" id="PF01625">
    <property type="entry name" value="PMSR"/>
    <property type="match status" value="1"/>
</dbReference>
<comment type="catalytic activity">
    <reaction evidence="4 5">
        <text>[thioredoxin]-disulfide + L-methionine + H2O = L-methionine (S)-S-oxide + [thioredoxin]-dithiol</text>
        <dbReference type="Rhea" id="RHEA:19993"/>
        <dbReference type="Rhea" id="RHEA-COMP:10698"/>
        <dbReference type="Rhea" id="RHEA-COMP:10700"/>
        <dbReference type="ChEBI" id="CHEBI:15377"/>
        <dbReference type="ChEBI" id="CHEBI:29950"/>
        <dbReference type="ChEBI" id="CHEBI:50058"/>
        <dbReference type="ChEBI" id="CHEBI:57844"/>
        <dbReference type="ChEBI" id="CHEBI:58772"/>
        <dbReference type="EC" id="1.8.4.11"/>
    </reaction>
</comment>
<dbReference type="InterPro" id="IPR015046">
    <property type="entry name" value="LciA_Immunity-like"/>
</dbReference>
<dbReference type="InterPro" id="IPR002569">
    <property type="entry name" value="Met_Sox_Rdtase_MsrA_dom"/>
</dbReference>
<dbReference type="Proteomes" id="UP001157039">
    <property type="component" value="Unassembled WGS sequence"/>
</dbReference>
<reference evidence="7" key="3">
    <citation type="submission" date="2018-03" db="EMBL/GenBank/DDBJ databases">
        <authorList>
            <person name="Jeon C.O."/>
        </authorList>
    </citation>
    <scope>NUCLEOTIDE SEQUENCE</scope>
    <source>
        <strain evidence="7">JCM 31126</strain>
    </source>
</reference>